<accession>A0A822ZK48</accession>
<sequence>MFIEIVQPAMACGFTNLVKVAATYTVQLRSIKRIKRPSNLLFADSRFSTLISCHSFGSWGTELNPSPARWNQYKNDRRLC</sequence>
<reference evidence="1 2" key="1">
    <citation type="journal article" date="2020" name="Mol. Biol. Evol.">
        <title>Distinct Expression and Methylation Patterns for Genes with Different Fates following a Single Whole-Genome Duplication in Flowering Plants.</title>
        <authorList>
            <person name="Shi T."/>
            <person name="Rahmani R.S."/>
            <person name="Gugger P.F."/>
            <person name="Wang M."/>
            <person name="Li H."/>
            <person name="Zhang Y."/>
            <person name="Li Z."/>
            <person name="Wang Q."/>
            <person name="Van de Peer Y."/>
            <person name="Marchal K."/>
            <person name="Chen J."/>
        </authorList>
    </citation>
    <scope>NUCLEOTIDE SEQUENCE [LARGE SCALE GENOMIC DNA]</scope>
    <source>
        <tissue evidence="1">Leaf</tissue>
    </source>
</reference>
<evidence type="ECO:0000313" key="1">
    <source>
        <dbReference type="EMBL" id="DAD43971.1"/>
    </source>
</evidence>
<comment type="caution">
    <text evidence="1">The sequence shown here is derived from an EMBL/GenBank/DDBJ whole genome shotgun (WGS) entry which is preliminary data.</text>
</comment>
<evidence type="ECO:0000313" key="2">
    <source>
        <dbReference type="Proteomes" id="UP000607653"/>
    </source>
</evidence>
<dbReference type="AlphaFoldDB" id="A0A822ZK48"/>
<proteinExistence type="predicted"/>
<dbReference type="EMBL" id="DUZY01000006">
    <property type="protein sequence ID" value="DAD43971.1"/>
    <property type="molecule type" value="Genomic_DNA"/>
</dbReference>
<dbReference type="Proteomes" id="UP000607653">
    <property type="component" value="Unassembled WGS sequence"/>
</dbReference>
<protein>
    <submittedName>
        <fullName evidence="1">Uncharacterized protein</fullName>
    </submittedName>
</protein>
<keyword evidence="2" id="KW-1185">Reference proteome</keyword>
<gene>
    <name evidence="1" type="ORF">HUJ06_002201</name>
</gene>
<organism evidence="1 2">
    <name type="scientific">Nelumbo nucifera</name>
    <name type="common">Sacred lotus</name>
    <dbReference type="NCBI Taxonomy" id="4432"/>
    <lineage>
        <taxon>Eukaryota</taxon>
        <taxon>Viridiplantae</taxon>
        <taxon>Streptophyta</taxon>
        <taxon>Embryophyta</taxon>
        <taxon>Tracheophyta</taxon>
        <taxon>Spermatophyta</taxon>
        <taxon>Magnoliopsida</taxon>
        <taxon>Proteales</taxon>
        <taxon>Nelumbonaceae</taxon>
        <taxon>Nelumbo</taxon>
    </lineage>
</organism>
<name>A0A822ZK48_NELNU</name>